<evidence type="ECO:0000256" key="1">
    <source>
        <dbReference type="ARBA" id="ARBA00005044"/>
    </source>
</evidence>
<name>A0A0E3M5S0_CLOSL</name>
<dbReference type="RefSeq" id="WP_029159262.1">
    <property type="nucleotide sequence ID" value="NZ_CP009933.1"/>
</dbReference>
<dbReference type="PROSITE" id="PS00789">
    <property type="entry name" value="CHORISMATE_SYNTHASE_3"/>
    <property type="match status" value="1"/>
</dbReference>
<evidence type="ECO:0000256" key="3">
    <source>
        <dbReference type="ARBA" id="ARBA00013036"/>
    </source>
</evidence>
<dbReference type="PANTHER" id="PTHR21085">
    <property type="entry name" value="CHORISMATE SYNTHASE"/>
    <property type="match status" value="1"/>
</dbReference>
<comment type="pathway">
    <text evidence="1 11">Metabolic intermediate biosynthesis; chorismate biosynthesis; chorismate from D-erythrose 4-phosphate and phosphoenolpyruvate: step 7/7.</text>
</comment>
<feature type="binding site" evidence="11">
    <location>
        <begin position="125"/>
        <end position="127"/>
    </location>
    <ligand>
        <name>FMN</name>
        <dbReference type="ChEBI" id="CHEBI:58210"/>
    </ligand>
</feature>
<evidence type="ECO:0000256" key="5">
    <source>
        <dbReference type="ARBA" id="ARBA00022630"/>
    </source>
</evidence>
<dbReference type="KEGG" id="csq:CSCA_1659"/>
<gene>
    <name evidence="11" type="primary">aroC</name>
    <name evidence="12" type="ORF">CSCA_1659</name>
</gene>
<evidence type="ECO:0000256" key="7">
    <source>
        <dbReference type="ARBA" id="ARBA00022827"/>
    </source>
</evidence>
<dbReference type="AlphaFoldDB" id="A0A0E3M5S0"/>
<dbReference type="Proteomes" id="UP000033115">
    <property type="component" value="Chromosome"/>
</dbReference>
<dbReference type="InterPro" id="IPR000453">
    <property type="entry name" value="Chorismate_synth"/>
</dbReference>
<dbReference type="UniPathway" id="UPA00053">
    <property type="reaction ID" value="UER00090"/>
</dbReference>
<dbReference type="CDD" id="cd07304">
    <property type="entry name" value="Chorismate_synthase"/>
    <property type="match status" value="1"/>
</dbReference>
<dbReference type="InterPro" id="IPR035904">
    <property type="entry name" value="Chorismate_synth_AroC_sf"/>
</dbReference>
<dbReference type="GO" id="GO:0010181">
    <property type="term" value="F:FMN binding"/>
    <property type="evidence" value="ECO:0007669"/>
    <property type="project" value="TreeGrafter"/>
</dbReference>
<evidence type="ECO:0000256" key="11">
    <source>
        <dbReference type="HAMAP-Rule" id="MF_00300"/>
    </source>
</evidence>
<evidence type="ECO:0000256" key="8">
    <source>
        <dbReference type="ARBA" id="ARBA00022857"/>
    </source>
</evidence>
<feature type="binding site" evidence="11">
    <location>
        <position position="331"/>
    </location>
    <ligand>
        <name>FMN</name>
        <dbReference type="ChEBI" id="CHEBI:58210"/>
    </ligand>
</feature>
<organism evidence="12 13">
    <name type="scientific">Clostridium scatologenes</name>
    <dbReference type="NCBI Taxonomy" id="1548"/>
    <lineage>
        <taxon>Bacteria</taxon>
        <taxon>Bacillati</taxon>
        <taxon>Bacillota</taxon>
        <taxon>Clostridia</taxon>
        <taxon>Eubacteriales</taxon>
        <taxon>Clostridiaceae</taxon>
        <taxon>Clostridium</taxon>
    </lineage>
</organism>
<keyword evidence="4 11" id="KW-0028">Amino-acid biosynthesis</keyword>
<dbReference type="GO" id="GO:0004107">
    <property type="term" value="F:chorismate synthase activity"/>
    <property type="evidence" value="ECO:0007669"/>
    <property type="project" value="UniProtKB-UniRule"/>
</dbReference>
<dbReference type="EMBL" id="CP009933">
    <property type="protein sequence ID" value="AKA68784.1"/>
    <property type="molecule type" value="Genomic_DNA"/>
</dbReference>
<reference evidence="12 13" key="1">
    <citation type="journal article" date="2015" name="J. Biotechnol.">
        <title>Complete genome sequence of a malodorant-producing acetogen, Clostridium scatologenes ATCC 25775(T).</title>
        <authorList>
            <person name="Zhu Z."/>
            <person name="Guo T."/>
            <person name="Zheng H."/>
            <person name="Song T."/>
            <person name="Ouyang P."/>
            <person name="Xie J."/>
        </authorList>
    </citation>
    <scope>NUCLEOTIDE SEQUENCE [LARGE SCALE GENOMIC DNA]</scope>
    <source>
        <strain evidence="12 13">ATCC 25775</strain>
    </source>
</reference>
<dbReference type="EC" id="4.2.3.5" evidence="3 11"/>
<dbReference type="Pfam" id="PF01264">
    <property type="entry name" value="Chorismate_synt"/>
    <property type="match status" value="1"/>
</dbReference>
<dbReference type="GO" id="GO:0009423">
    <property type="term" value="P:chorismate biosynthetic process"/>
    <property type="evidence" value="ECO:0007669"/>
    <property type="project" value="UniProtKB-UniRule"/>
</dbReference>
<dbReference type="PANTHER" id="PTHR21085:SF0">
    <property type="entry name" value="CHORISMATE SYNTHASE"/>
    <property type="match status" value="1"/>
</dbReference>
<evidence type="ECO:0000256" key="6">
    <source>
        <dbReference type="ARBA" id="ARBA00022643"/>
    </source>
</evidence>
<feature type="binding site" evidence="11">
    <location>
        <position position="289"/>
    </location>
    <ligand>
        <name>FMN</name>
        <dbReference type="ChEBI" id="CHEBI:58210"/>
    </ligand>
</feature>
<protein>
    <recommendedName>
        <fullName evidence="3 11">Chorismate synthase</fullName>
        <shortName evidence="11">CS</shortName>
        <ecNumber evidence="3 11">4.2.3.5</ecNumber>
    </recommendedName>
    <alternativeName>
        <fullName evidence="11">5-enolpyruvylshikimate-3-phosphate phospholyase</fullName>
    </alternativeName>
</protein>
<accession>A0A0E3M5S0</accession>
<dbReference type="NCBIfam" id="NF003793">
    <property type="entry name" value="PRK05382.1"/>
    <property type="match status" value="1"/>
</dbReference>
<dbReference type="STRING" id="1548.CSCA_1659"/>
<evidence type="ECO:0000256" key="9">
    <source>
        <dbReference type="ARBA" id="ARBA00023141"/>
    </source>
</evidence>
<keyword evidence="9 11" id="KW-0057">Aromatic amino acid biosynthesis</keyword>
<dbReference type="PIRSF" id="PIRSF001456">
    <property type="entry name" value="Chorismate_synth"/>
    <property type="match status" value="1"/>
</dbReference>
<keyword evidence="5 11" id="KW-0285">Flavoprotein</keyword>
<keyword evidence="10 11" id="KW-0456">Lyase</keyword>
<comment type="cofactor">
    <cofactor evidence="11">
        <name>FMNH2</name>
        <dbReference type="ChEBI" id="CHEBI:57618"/>
    </cofactor>
    <text evidence="11">Reduced FMN (FMNH(2)).</text>
</comment>
<feature type="binding site" evidence="11">
    <location>
        <position position="47"/>
    </location>
    <ligand>
        <name>NADP(+)</name>
        <dbReference type="ChEBI" id="CHEBI:58349"/>
    </ligand>
</feature>
<proteinExistence type="inferred from homology"/>
<dbReference type="HAMAP" id="MF_00300">
    <property type="entry name" value="Chorismate_synth"/>
    <property type="match status" value="1"/>
</dbReference>
<sequence>MSGVWGSKVRLSIFGESHGKAIGINIDGLKPGIELDLNYINKEMRRRAPGGSELSTPRKEEDNFEILSGYFNGRTTGTPLCAIIYNKNQHSKDYEKTKNLMRPSHGDLTGHVKYQGFNDYRGGGHFSGRITAPLVFAGAICKQILEKKGIFIGSHIKSISKIEDVSFNMTEIESEILKGLNESKFPVLTEEIGINMKNSIIKAKEEMDSLGGVIETAVNNLPVGLGEPFFDSVESILSHLLFSIPGVKGVEFGEGFNISKLKGSEANDGFYIENEKIKTYSNNNGGILGGITNGMPLIFRTAVKPTPSIAKIQNTVDIQKRENAKIEIKGRHDPCIIPRALPVVEAAAAIAIIQFID</sequence>
<dbReference type="SUPFAM" id="SSF103263">
    <property type="entry name" value="Chorismate synthase, AroC"/>
    <property type="match status" value="1"/>
</dbReference>
<dbReference type="PROSITE" id="PS00788">
    <property type="entry name" value="CHORISMATE_SYNTHASE_2"/>
    <property type="match status" value="1"/>
</dbReference>
<dbReference type="HOGENOM" id="CLU_034547_0_0_9"/>
<evidence type="ECO:0000256" key="10">
    <source>
        <dbReference type="ARBA" id="ARBA00023239"/>
    </source>
</evidence>
<keyword evidence="6 11" id="KW-0288">FMN</keyword>
<comment type="function">
    <text evidence="11">Catalyzes the anti-1,4-elimination of the C-3 phosphate and the C-6 proR hydrogen from 5-enolpyruvylshikimate-3-phosphate (EPSP) to yield chorismate, which is the branch point compound that serves as the starting substrate for the three terminal pathways of aromatic amino acid biosynthesis. This reaction introduces a second double bond into the aromatic ring system.</text>
</comment>
<keyword evidence="7 11" id="KW-0274">FAD</keyword>
<comment type="similarity">
    <text evidence="2 11">Belongs to the chorismate synthase family.</text>
</comment>
<dbReference type="GO" id="GO:0005829">
    <property type="term" value="C:cytosol"/>
    <property type="evidence" value="ECO:0007669"/>
    <property type="project" value="TreeGrafter"/>
</dbReference>
<evidence type="ECO:0000313" key="12">
    <source>
        <dbReference type="EMBL" id="AKA68784.1"/>
    </source>
</evidence>
<dbReference type="Gene3D" id="3.60.150.10">
    <property type="entry name" value="Chorismate synthase AroC"/>
    <property type="match status" value="1"/>
</dbReference>
<comment type="subunit">
    <text evidence="11">Homotetramer.</text>
</comment>
<dbReference type="GO" id="GO:0009073">
    <property type="term" value="P:aromatic amino acid family biosynthetic process"/>
    <property type="evidence" value="ECO:0007669"/>
    <property type="project" value="UniProtKB-KW"/>
</dbReference>
<evidence type="ECO:0000256" key="4">
    <source>
        <dbReference type="ARBA" id="ARBA00022605"/>
    </source>
</evidence>
<evidence type="ECO:0000313" key="13">
    <source>
        <dbReference type="Proteomes" id="UP000033115"/>
    </source>
</evidence>
<keyword evidence="8 11" id="KW-0521">NADP</keyword>
<comment type="caution">
    <text evidence="11">Lacks conserved residue(s) required for the propagation of feature annotation.</text>
</comment>
<dbReference type="GO" id="GO:0008652">
    <property type="term" value="P:amino acid biosynthetic process"/>
    <property type="evidence" value="ECO:0007669"/>
    <property type="project" value="UniProtKB-KW"/>
</dbReference>
<dbReference type="NCBIfam" id="TIGR00033">
    <property type="entry name" value="aroC"/>
    <property type="match status" value="1"/>
</dbReference>
<dbReference type="InterPro" id="IPR020541">
    <property type="entry name" value="Chorismate_synthase_CS"/>
</dbReference>
<keyword evidence="13" id="KW-1185">Reference proteome</keyword>
<comment type="catalytic activity">
    <reaction evidence="11">
        <text>5-O-(1-carboxyvinyl)-3-phosphoshikimate = chorismate + phosphate</text>
        <dbReference type="Rhea" id="RHEA:21020"/>
        <dbReference type="ChEBI" id="CHEBI:29748"/>
        <dbReference type="ChEBI" id="CHEBI:43474"/>
        <dbReference type="ChEBI" id="CHEBI:57701"/>
        <dbReference type="EC" id="4.2.3.5"/>
    </reaction>
</comment>
<feature type="binding site" evidence="11">
    <location>
        <begin position="304"/>
        <end position="308"/>
    </location>
    <ligand>
        <name>FMN</name>
        <dbReference type="ChEBI" id="CHEBI:58210"/>
    </ligand>
</feature>
<evidence type="ECO:0000256" key="2">
    <source>
        <dbReference type="ARBA" id="ARBA00008014"/>
    </source>
</evidence>